<dbReference type="PROSITE" id="PS51318">
    <property type="entry name" value="TAT"/>
    <property type="match status" value="1"/>
</dbReference>
<proteinExistence type="inferred from homology"/>
<dbReference type="AlphaFoldDB" id="A0A243RCG0"/>
<dbReference type="Proteomes" id="UP000194761">
    <property type="component" value="Unassembled WGS sequence"/>
</dbReference>
<evidence type="ECO:0000256" key="2">
    <source>
        <dbReference type="ARBA" id="ARBA00008520"/>
    </source>
</evidence>
<comment type="subcellular location">
    <subcellularLocation>
        <location evidence="1">Cell envelope</location>
    </subcellularLocation>
</comment>
<gene>
    <name evidence="6" type="ORF">CA984_30245</name>
</gene>
<dbReference type="InterPro" id="IPR006311">
    <property type="entry name" value="TAT_signal"/>
</dbReference>
<dbReference type="PANTHER" id="PTHR43649">
    <property type="entry name" value="ARABINOSE-BINDING PROTEIN-RELATED"/>
    <property type="match status" value="1"/>
</dbReference>
<evidence type="ECO:0000256" key="1">
    <source>
        <dbReference type="ARBA" id="ARBA00004196"/>
    </source>
</evidence>
<dbReference type="PANTHER" id="PTHR43649:SF31">
    <property type="entry name" value="SN-GLYCEROL-3-PHOSPHATE-BINDING PERIPLASMIC PROTEIN UGPB"/>
    <property type="match status" value="1"/>
</dbReference>
<dbReference type="InterPro" id="IPR022386">
    <property type="entry name" value="Chitin_NgcE"/>
</dbReference>
<feature type="signal peptide" evidence="5">
    <location>
        <begin position="1"/>
        <end position="37"/>
    </location>
</feature>
<dbReference type="NCBIfam" id="TIGR03851">
    <property type="entry name" value="chitin_NgcE"/>
    <property type="match status" value="1"/>
</dbReference>
<dbReference type="SUPFAM" id="SSF53850">
    <property type="entry name" value="Periplasmic binding protein-like II"/>
    <property type="match status" value="1"/>
</dbReference>
<dbReference type="EMBL" id="NGFP01000176">
    <property type="protein sequence ID" value="OUC92388.1"/>
    <property type="molecule type" value="Genomic_DNA"/>
</dbReference>
<feature type="chain" id="PRO_5012015112" evidence="5">
    <location>
        <begin position="38"/>
        <end position="479"/>
    </location>
</feature>
<accession>A0A243RCG0</accession>
<dbReference type="InterPro" id="IPR006059">
    <property type="entry name" value="SBP"/>
</dbReference>
<comment type="caution">
    <text evidence="6">The sequence shown here is derived from an EMBL/GenBank/DDBJ whole genome shotgun (WGS) entry which is preliminary data.</text>
</comment>
<evidence type="ECO:0000256" key="5">
    <source>
        <dbReference type="SAM" id="SignalP"/>
    </source>
</evidence>
<organism evidence="6 7">
    <name type="scientific">Streptosporangium minutum</name>
    <dbReference type="NCBI Taxonomy" id="569862"/>
    <lineage>
        <taxon>Bacteria</taxon>
        <taxon>Bacillati</taxon>
        <taxon>Actinomycetota</taxon>
        <taxon>Actinomycetes</taxon>
        <taxon>Streptosporangiales</taxon>
        <taxon>Streptosporangiaceae</taxon>
        <taxon>Streptosporangium</taxon>
    </lineage>
</organism>
<keyword evidence="3" id="KW-0813">Transport</keyword>
<comment type="similarity">
    <text evidence="2">Belongs to the bacterial solute-binding protein 1 family.</text>
</comment>
<sequence length="479" mass="51232">MPDHPPAGGSMTHLSRRELLRSAALAGLALPVLSACASPAGGGGASPAAPAAGATSAANPLGLAESKPLEVWIFDGGFGDSYAKDIHEPLVKAKFPKLEIKHNATKEIAKTLQPRFAGGNPPEFVNNSGANAMDFGALVQDGQLADLTPLYDAPSWDDPGVKVRDTIDPNAIELGSYDGKPYVLNYANTVWGVWYSQKLFEAEGWQPPKTWAEFLELCETIKKSGKTAPFTYAGKHPFYIYEAILTLAAKIGGKDVLKNIDNLEDGAWQAEPVKQAATAFAELGAKYLLQGTAGLDHVQTQTAHNKGQVAMLPCGSWLENEQKDSTPADFGYAMFALPDFGTSDALPYGTLHVQPGEEYIVPARSANPQAGLEYMRAMLSKEGAGKFMELVSTLTVVKGAGEGRTLKPGLKSASAALDAAGDNAVWFLFRKWYAEMHDEVAAATGQLMNGKLTVDQWIERAQKKAGSIKSDSSVKKFKR</sequence>
<evidence type="ECO:0000313" key="7">
    <source>
        <dbReference type="Proteomes" id="UP000194761"/>
    </source>
</evidence>
<name>A0A243RCG0_9ACTN</name>
<evidence type="ECO:0000313" key="6">
    <source>
        <dbReference type="EMBL" id="OUC92388.1"/>
    </source>
</evidence>
<keyword evidence="7" id="KW-1185">Reference proteome</keyword>
<keyword evidence="4 5" id="KW-0732">Signal</keyword>
<evidence type="ECO:0000256" key="3">
    <source>
        <dbReference type="ARBA" id="ARBA00022448"/>
    </source>
</evidence>
<dbReference type="GO" id="GO:0030313">
    <property type="term" value="C:cell envelope"/>
    <property type="evidence" value="ECO:0007669"/>
    <property type="project" value="UniProtKB-SubCell"/>
</dbReference>
<protein>
    <submittedName>
        <fullName evidence="6">Carbohydrate ABC transporter, N-acetylglucosamine/diacetylchitobiose-binding protein</fullName>
    </submittedName>
</protein>
<reference evidence="6 7" key="1">
    <citation type="submission" date="2017-05" db="EMBL/GenBank/DDBJ databases">
        <title>Biotechnological potential of actinobacteria isolated from South African environments.</title>
        <authorList>
            <person name="Le Roes-Hill M."/>
            <person name="Prins A."/>
            <person name="Durrell K.A."/>
        </authorList>
    </citation>
    <scope>NUCLEOTIDE SEQUENCE [LARGE SCALE GENOMIC DNA]</scope>
    <source>
        <strain evidence="6">M26</strain>
    </source>
</reference>
<dbReference type="InterPro" id="IPR050490">
    <property type="entry name" value="Bact_solute-bd_prot1"/>
</dbReference>
<dbReference type="Gene3D" id="3.40.190.10">
    <property type="entry name" value="Periplasmic binding protein-like II"/>
    <property type="match status" value="2"/>
</dbReference>
<dbReference type="Pfam" id="PF01547">
    <property type="entry name" value="SBP_bac_1"/>
    <property type="match status" value="1"/>
</dbReference>
<evidence type="ECO:0000256" key="4">
    <source>
        <dbReference type="ARBA" id="ARBA00022729"/>
    </source>
</evidence>